<feature type="transmembrane region" description="Helical" evidence="8">
    <location>
        <begin position="261"/>
        <end position="281"/>
    </location>
</feature>
<feature type="transmembrane region" description="Helical" evidence="8">
    <location>
        <begin position="417"/>
        <end position="435"/>
    </location>
</feature>
<evidence type="ECO:0000256" key="7">
    <source>
        <dbReference type="SAM" id="MobiDB-lite"/>
    </source>
</evidence>
<dbReference type="EMBL" id="BAABIC010000017">
    <property type="protein sequence ID" value="GAA4702297.1"/>
    <property type="molecule type" value="Genomic_DNA"/>
</dbReference>
<organism evidence="10 11">
    <name type="scientific">Pseudonocardia yuanmonensis</name>
    <dbReference type="NCBI Taxonomy" id="1095914"/>
    <lineage>
        <taxon>Bacteria</taxon>
        <taxon>Bacillati</taxon>
        <taxon>Actinomycetota</taxon>
        <taxon>Actinomycetes</taxon>
        <taxon>Pseudonocardiales</taxon>
        <taxon>Pseudonocardiaceae</taxon>
        <taxon>Pseudonocardia</taxon>
    </lineage>
</organism>
<dbReference type="PANTHER" id="PTHR43045:SF1">
    <property type="entry name" value="SHIKIMATE TRANSPORTER"/>
    <property type="match status" value="1"/>
</dbReference>
<gene>
    <name evidence="10" type="ORF">GCM10023215_46880</name>
</gene>
<evidence type="ECO:0000256" key="5">
    <source>
        <dbReference type="ARBA" id="ARBA00022989"/>
    </source>
</evidence>
<reference evidence="11" key="1">
    <citation type="journal article" date="2019" name="Int. J. Syst. Evol. Microbiol.">
        <title>The Global Catalogue of Microorganisms (GCM) 10K type strain sequencing project: providing services to taxonomists for standard genome sequencing and annotation.</title>
        <authorList>
            <consortium name="The Broad Institute Genomics Platform"/>
            <consortium name="The Broad Institute Genome Sequencing Center for Infectious Disease"/>
            <person name="Wu L."/>
            <person name="Ma J."/>
        </authorList>
    </citation>
    <scope>NUCLEOTIDE SEQUENCE [LARGE SCALE GENOMIC DNA]</scope>
    <source>
        <strain evidence="11">JCM 18055</strain>
    </source>
</reference>
<comment type="caution">
    <text evidence="10">The sequence shown here is derived from an EMBL/GenBank/DDBJ whole genome shotgun (WGS) entry which is preliminary data.</text>
</comment>
<keyword evidence="6 8" id="KW-0472">Membrane</keyword>
<evidence type="ECO:0000256" key="6">
    <source>
        <dbReference type="ARBA" id="ARBA00023136"/>
    </source>
</evidence>
<dbReference type="PROSITE" id="PS00216">
    <property type="entry name" value="SUGAR_TRANSPORT_1"/>
    <property type="match status" value="1"/>
</dbReference>
<feature type="transmembrane region" description="Helical" evidence="8">
    <location>
        <begin position="67"/>
        <end position="90"/>
    </location>
</feature>
<dbReference type="CDD" id="cd17369">
    <property type="entry name" value="MFS_ShiA_like"/>
    <property type="match status" value="1"/>
</dbReference>
<evidence type="ECO:0000256" key="2">
    <source>
        <dbReference type="ARBA" id="ARBA00022448"/>
    </source>
</evidence>
<dbReference type="InterPro" id="IPR036259">
    <property type="entry name" value="MFS_trans_sf"/>
</dbReference>
<evidence type="ECO:0000256" key="3">
    <source>
        <dbReference type="ARBA" id="ARBA00022475"/>
    </source>
</evidence>
<dbReference type="InterPro" id="IPR011701">
    <property type="entry name" value="MFS"/>
</dbReference>
<feature type="transmembrane region" description="Helical" evidence="8">
    <location>
        <begin position="348"/>
        <end position="367"/>
    </location>
</feature>
<feature type="transmembrane region" description="Helical" evidence="8">
    <location>
        <begin position="207"/>
        <end position="224"/>
    </location>
</feature>
<evidence type="ECO:0000259" key="9">
    <source>
        <dbReference type="PROSITE" id="PS50850"/>
    </source>
</evidence>
<evidence type="ECO:0000313" key="10">
    <source>
        <dbReference type="EMBL" id="GAA4702297.1"/>
    </source>
</evidence>
<feature type="transmembrane region" description="Helical" evidence="8">
    <location>
        <begin position="175"/>
        <end position="195"/>
    </location>
</feature>
<feature type="region of interest" description="Disordered" evidence="7">
    <location>
        <begin position="1"/>
        <end position="24"/>
    </location>
</feature>
<keyword evidence="2" id="KW-0813">Transport</keyword>
<name>A0ABP8X7F4_9PSEU</name>
<dbReference type="InterPro" id="IPR005829">
    <property type="entry name" value="Sugar_transporter_CS"/>
</dbReference>
<dbReference type="PANTHER" id="PTHR43045">
    <property type="entry name" value="SHIKIMATE TRANSPORTER"/>
    <property type="match status" value="1"/>
</dbReference>
<sequence length="447" mass="47205">MDANTEQVQPEQRDQDPEQAAPPGRRIRSVVAASTVGTAIEYYDYFIFGTAAATVFPPLFFPDFSPAAGTLAAFGAFGAGFLARPLGAAVAGHFGDRIGRKAMLVATLLVMGVSTFCIGLLPPYATIGIWAPILLVLMRLAQGFGVGGELPGAQLMCVEHAGPRRRGFYGSWPQSASPIGLALSTGAFVVIGGLISDEQFAQWGWRIPFLFSGVLVLVGIFVRLKTHESPEFERARQRQKNEVAPLREFVKHNRPAALRGIGMYLGVTVIYYLVTTFMISYATGTLGMPRSTVLNVVLCCQPIFFALCLTGGAVSDRIGRRAVYVIGTLGAGVAAFPAFALIDQATTTGLLLGTLLLGGFLFFYVGAQGAFFAEMFDVRVRYTGTSLSIALATLAGGAFTPAAGTLLVQWFHGGSTGVALFVIAIAVIAAASAAAGRETLPTRRVAA</sequence>
<comment type="subcellular location">
    <subcellularLocation>
        <location evidence="1">Cell membrane</location>
        <topology evidence="1">Multi-pass membrane protein</topology>
    </subcellularLocation>
</comment>
<dbReference type="Pfam" id="PF07690">
    <property type="entry name" value="MFS_1"/>
    <property type="match status" value="1"/>
</dbReference>
<feature type="domain" description="Major facilitator superfamily (MFS) profile" evidence="9">
    <location>
        <begin position="30"/>
        <end position="444"/>
    </location>
</feature>
<feature type="transmembrane region" description="Helical" evidence="8">
    <location>
        <begin position="293"/>
        <end position="315"/>
    </location>
</feature>
<evidence type="ECO:0000256" key="8">
    <source>
        <dbReference type="SAM" id="Phobius"/>
    </source>
</evidence>
<keyword evidence="5 8" id="KW-1133">Transmembrane helix</keyword>
<dbReference type="PROSITE" id="PS50850">
    <property type="entry name" value="MFS"/>
    <property type="match status" value="1"/>
</dbReference>
<keyword evidence="3" id="KW-1003">Cell membrane</keyword>
<dbReference type="RefSeq" id="WP_345382882.1">
    <property type="nucleotide sequence ID" value="NZ_BAABIC010000017.1"/>
</dbReference>
<feature type="compositionally biased region" description="Polar residues" evidence="7">
    <location>
        <begin position="1"/>
        <end position="10"/>
    </location>
</feature>
<evidence type="ECO:0000256" key="1">
    <source>
        <dbReference type="ARBA" id="ARBA00004651"/>
    </source>
</evidence>
<dbReference type="Proteomes" id="UP001500325">
    <property type="component" value="Unassembled WGS sequence"/>
</dbReference>
<feature type="transmembrane region" description="Helical" evidence="8">
    <location>
        <begin position="322"/>
        <end position="342"/>
    </location>
</feature>
<dbReference type="Gene3D" id="1.20.1250.20">
    <property type="entry name" value="MFS general substrate transporter like domains"/>
    <property type="match status" value="2"/>
</dbReference>
<feature type="transmembrane region" description="Helical" evidence="8">
    <location>
        <begin position="127"/>
        <end position="146"/>
    </location>
</feature>
<evidence type="ECO:0000256" key="4">
    <source>
        <dbReference type="ARBA" id="ARBA00022692"/>
    </source>
</evidence>
<keyword evidence="4 8" id="KW-0812">Transmembrane</keyword>
<feature type="transmembrane region" description="Helical" evidence="8">
    <location>
        <begin position="102"/>
        <end position="121"/>
    </location>
</feature>
<dbReference type="SUPFAM" id="SSF103473">
    <property type="entry name" value="MFS general substrate transporter"/>
    <property type="match status" value="1"/>
</dbReference>
<proteinExistence type="predicted"/>
<dbReference type="InterPro" id="IPR020846">
    <property type="entry name" value="MFS_dom"/>
</dbReference>
<feature type="transmembrane region" description="Helical" evidence="8">
    <location>
        <begin position="387"/>
        <end position="411"/>
    </location>
</feature>
<protein>
    <submittedName>
        <fullName evidence="10">MFS transporter</fullName>
    </submittedName>
</protein>
<evidence type="ECO:0000313" key="11">
    <source>
        <dbReference type="Proteomes" id="UP001500325"/>
    </source>
</evidence>
<keyword evidence="11" id="KW-1185">Reference proteome</keyword>
<accession>A0ABP8X7F4</accession>